<evidence type="ECO:0000313" key="2">
    <source>
        <dbReference type="Proteomes" id="UP000823882"/>
    </source>
</evidence>
<name>A0A9D2SZH6_9FIRM</name>
<dbReference type="Proteomes" id="UP000823882">
    <property type="component" value="Unassembled WGS sequence"/>
</dbReference>
<proteinExistence type="predicted"/>
<dbReference type="EMBL" id="DWWJ01000090">
    <property type="protein sequence ID" value="HJC40857.1"/>
    <property type="molecule type" value="Genomic_DNA"/>
</dbReference>
<comment type="caution">
    <text evidence="1">The sequence shown here is derived from an EMBL/GenBank/DDBJ whole genome shotgun (WGS) entry which is preliminary data.</text>
</comment>
<accession>A0A9D2SZH6</accession>
<reference evidence="1" key="1">
    <citation type="journal article" date="2021" name="PeerJ">
        <title>Extensive microbial diversity within the chicken gut microbiome revealed by metagenomics and culture.</title>
        <authorList>
            <person name="Gilroy R."/>
            <person name="Ravi A."/>
            <person name="Getino M."/>
            <person name="Pursley I."/>
            <person name="Horton D.L."/>
            <person name="Alikhan N.F."/>
            <person name="Baker D."/>
            <person name="Gharbi K."/>
            <person name="Hall N."/>
            <person name="Watson M."/>
            <person name="Adriaenssens E.M."/>
            <person name="Foster-Nyarko E."/>
            <person name="Jarju S."/>
            <person name="Secka A."/>
            <person name="Antonio M."/>
            <person name="Oren A."/>
            <person name="Chaudhuri R.R."/>
            <person name="La Ragione R."/>
            <person name="Hildebrand F."/>
            <person name="Pallen M.J."/>
        </authorList>
    </citation>
    <scope>NUCLEOTIDE SEQUENCE</scope>
    <source>
        <strain evidence="1">CHK186-1790</strain>
    </source>
</reference>
<reference evidence="1" key="2">
    <citation type="submission" date="2021-04" db="EMBL/GenBank/DDBJ databases">
        <authorList>
            <person name="Gilroy R."/>
        </authorList>
    </citation>
    <scope>NUCLEOTIDE SEQUENCE</scope>
    <source>
        <strain evidence="1">CHK186-1790</strain>
    </source>
</reference>
<sequence length="148" mass="15938">GAEDLPYLTMSVGYRADVILAEGPFQLEFRAEQSLERGGAVQGLAAALPGGTVRLAGVRLSALYLDLELEGSLQDCAKAMGETVPVLLLRDGSRVETRYSSGSAREEGCILSFRVRDEEGRRVFLDPEEVEAVLLGDLEIPLEGNPQS</sequence>
<gene>
    <name evidence="1" type="ORF">H9701_04820</name>
</gene>
<evidence type="ECO:0000313" key="1">
    <source>
        <dbReference type="EMBL" id="HJC40857.1"/>
    </source>
</evidence>
<feature type="non-terminal residue" evidence="1">
    <location>
        <position position="1"/>
    </location>
</feature>
<dbReference type="AlphaFoldDB" id="A0A9D2SZH6"/>
<organism evidence="1 2">
    <name type="scientific">Candidatus Intestinimonas pullistercoris</name>
    <dbReference type="NCBI Taxonomy" id="2838623"/>
    <lineage>
        <taxon>Bacteria</taxon>
        <taxon>Bacillati</taxon>
        <taxon>Bacillota</taxon>
        <taxon>Clostridia</taxon>
        <taxon>Eubacteriales</taxon>
        <taxon>Intestinimonas</taxon>
    </lineage>
</organism>
<protein>
    <submittedName>
        <fullName evidence="1">Uncharacterized protein</fullName>
    </submittedName>
</protein>